<comment type="subcellular location">
    <subcellularLocation>
        <location evidence="1">Membrane</location>
        <topology evidence="1">Multi-pass membrane protein</topology>
    </subcellularLocation>
</comment>
<dbReference type="EMBL" id="CP036279">
    <property type="protein sequence ID" value="QDU62251.1"/>
    <property type="molecule type" value="Genomic_DNA"/>
</dbReference>
<dbReference type="Pfam" id="PF06271">
    <property type="entry name" value="RDD"/>
    <property type="match status" value="1"/>
</dbReference>
<dbReference type="PANTHER" id="PTHR38480">
    <property type="entry name" value="SLR0254 PROTEIN"/>
    <property type="match status" value="1"/>
</dbReference>
<keyword evidence="8" id="KW-1185">Reference proteome</keyword>
<evidence type="ECO:0000256" key="5">
    <source>
        <dbReference type="SAM" id="Phobius"/>
    </source>
</evidence>
<dbReference type="GO" id="GO:0016020">
    <property type="term" value="C:membrane"/>
    <property type="evidence" value="ECO:0007669"/>
    <property type="project" value="UniProtKB-SubCell"/>
</dbReference>
<evidence type="ECO:0000313" key="8">
    <source>
        <dbReference type="Proteomes" id="UP000317093"/>
    </source>
</evidence>
<reference evidence="7 8" key="1">
    <citation type="submission" date="2019-02" db="EMBL/GenBank/DDBJ databases">
        <title>Deep-cultivation of Planctomycetes and their phenomic and genomic characterization uncovers novel biology.</title>
        <authorList>
            <person name="Wiegand S."/>
            <person name="Jogler M."/>
            <person name="Boedeker C."/>
            <person name="Pinto D."/>
            <person name="Vollmers J."/>
            <person name="Rivas-Marin E."/>
            <person name="Kohn T."/>
            <person name="Peeters S.H."/>
            <person name="Heuer A."/>
            <person name="Rast P."/>
            <person name="Oberbeckmann S."/>
            <person name="Bunk B."/>
            <person name="Jeske O."/>
            <person name="Meyerdierks A."/>
            <person name="Storesund J.E."/>
            <person name="Kallscheuer N."/>
            <person name="Luecker S."/>
            <person name="Lage O.M."/>
            <person name="Pohl T."/>
            <person name="Merkel B.J."/>
            <person name="Hornburger P."/>
            <person name="Mueller R.-W."/>
            <person name="Bruemmer F."/>
            <person name="Labrenz M."/>
            <person name="Spormann A.M."/>
            <person name="Op den Camp H."/>
            <person name="Overmann J."/>
            <person name="Amann R."/>
            <person name="Jetten M.S.M."/>
            <person name="Mascher T."/>
            <person name="Medema M.H."/>
            <person name="Devos D.P."/>
            <person name="Kaster A.-K."/>
            <person name="Ovreas L."/>
            <person name="Rohde M."/>
            <person name="Galperin M.Y."/>
            <person name="Jogler C."/>
        </authorList>
    </citation>
    <scope>NUCLEOTIDE SEQUENCE [LARGE SCALE GENOMIC DNA]</scope>
    <source>
        <strain evidence="7 8">Pan216</strain>
    </source>
</reference>
<evidence type="ECO:0000256" key="3">
    <source>
        <dbReference type="ARBA" id="ARBA00022989"/>
    </source>
</evidence>
<organism evidence="7 8">
    <name type="scientific">Kolteria novifilia</name>
    <dbReference type="NCBI Taxonomy" id="2527975"/>
    <lineage>
        <taxon>Bacteria</taxon>
        <taxon>Pseudomonadati</taxon>
        <taxon>Planctomycetota</taxon>
        <taxon>Planctomycetia</taxon>
        <taxon>Kolteriales</taxon>
        <taxon>Kolteriaceae</taxon>
        <taxon>Kolteria</taxon>
    </lineage>
</organism>
<feature type="domain" description="RDD" evidence="6">
    <location>
        <begin position="25"/>
        <end position="149"/>
    </location>
</feature>
<dbReference type="Proteomes" id="UP000317093">
    <property type="component" value="Chromosome"/>
</dbReference>
<evidence type="ECO:0000256" key="2">
    <source>
        <dbReference type="ARBA" id="ARBA00022692"/>
    </source>
</evidence>
<dbReference type="AlphaFoldDB" id="A0A518B5J7"/>
<evidence type="ECO:0000256" key="1">
    <source>
        <dbReference type="ARBA" id="ARBA00004141"/>
    </source>
</evidence>
<dbReference type="OrthoDB" id="9787732at2"/>
<evidence type="ECO:0000259" key="6">
    <source>
        <dbReference type="Pfam" id="PF06271"/>
    </source>
</evidence>
<dbReference type="RefSeq" id="WP_145258865.1">
    <property type="nucleotide sequence ID" value="NZ_CP036279.1"/>
</dbReference>
<accession>A0A518B5J7</accession>
<gene>
    <name evidence="7" type="ORF">Pan216_31180</name>
</gene>
<feature type="transmembrane region" description="Helical" evidence="5">
    <location>
        <begin position="122"/>
        <end position="138"/>
    </location>
</feature>
<evidence type="ECO:0000313" key="7">
    <source>
        <dbReference type="EMBL" id="QDU62251.1"/>
    </source>
</evidence>
<dbReference type="KEGG" id="knv:Pan216_31180"/>
<evidence type="ECO:0000256" key="4">
    <source>
        <dbReference type="ARBA" id="ARBA00023136"/>
    </source>
</evidence>
<sequence>MTPEPLDTTIRIVTPENIAFRYRLAGPCRRGPAWMIDLVIQFLLIVGLNMAIGWLFQTRASGGIILVLVFVVIWSYGALFEIIMNGQTPGKRLLRLRVVSTAGLPINGQQAVLRNLLRYADFFPWLFFFPALVCFLVTRRFQRLGDLAADTMVIVDERHQLSQVRQVDHPGLPAVMDLIPTSYQAEPRFSKAVAGYIGRRSVLAPARRRELASLVVEPLWDRWQIAESADPDLVLCALYKRSYT</sequence>
<name>A0A518B5J7_9BACT</name>
<dbReference type="InterPro" id="IPR010432">
    <property type="entry name" value="RDD"/>
</dbReference>
<feature type="transmembrane region" description="Helical" evidence="5">
    <location>
        <begin position="33"/>
        <end position="56"/>
    </location>
</feature>
<protein>
    <submittedName>
        <fullName evidence="7">RDD family protein</fullName>
    </submittedName>
</protein>
<dbReference type="PANTHER" id="PTHR38480:SF1">
    <property type="entry name" value="SLR0254 PROTEIN"/>
    <property type="match status" value="1"/>
</dbReference>
<keyword evidence="3 5" id="KW-1133">Transmembrane helix</keyword>
<keyword evidence="4 5" id="KW-0472">Membrane</keyword>
<feature type="transmembrane region" description="Helical" evidence="5">
    <location>
        <begin position="63"/>
        <end position="84"/>
    </location>
</feature>
<keyword evidence="2 5" id="KW-0812">Transmembrane</keyword>
<proteinExistence type="predicted"/>